<dbReference type="Proteomes" id="UP000824533">
    <property type="component" value="Linkage Group LG25"/>
</dbReference>
<sequence length="60" mass="6976">KGKKLVEIKQNRLTIDKPICVIFPFDKSWYMGVGPRLAIKIATYFLRHLKSRARCYVPAP</sequence>
<comment type="caution">
    <text evidence="1">The sequence shown here is derived from an EMBL/GenBank/DDBJ whole genome shotgun (WGS) entry which is preliminary data.</text>
</comment>
<name>A0ACC1CHV3_9NEOP</name>
<dbReference type="EMBL" id="CM034411">
    <property type="protein sequence ID" value="KAJ0171170.1"/>
    <property type="molecule type" value="Genomic_DNA"/>
</dbReference>
<gene>
    <name evidence="1" type="ORF">K1T71_013369</name>
</gene>
<proteinExistence type="predicted"/>
<reference evidence="1 2" key="1">
    <citation type="journal article" date="2021" name="Front. Genet.">
        <title>Chromosome-Level Genome Assembly Reveals Significant Gene Expansion in the Toll and IMD Signaling Pathways of Dendrolimus kikuchii.</title>
        <authorList>
            <person name="Zhou J."/>
            <person name="Wu P."/>
            <person name="Xiong Z."/>
            <person name="Liu N."/>
            <person name="Zhao N."/>
            <person name="Ji M."/>
            <person name="Qiu Y."/>
            <person name="Yang B."/>
        </authorList>
    </citation>
    <scope>NUCLEOTIDE SEQUENCE [LARGE SCALE GENOMIC DNA]</scope>
    <source>
        <strain evidence="1">Ann1</strain>
    </source>
</reference>
<feature type="non-terminal residue" evidence="1">
    <location>
        <position position="1"/>
    </location>
</feature>
<keyword evidence="2" id="KW-1185">Reference proteome</keyword>
<protein>
    <submittedName>
        <fullName evidence="1">Uncharacterized protein</fullName>
    </submittedName>
</protein>
<organism evidence="1 2">
    <name type="scientific">Dendrolimus kikuchii</name>
    <dbReference type="NCBI Taxonomy" id="765133"/>
    <lineage>
        <taxon>Eukaryota</taxon>
        <taxon>Metazoa</taxon>
        <taxon>Ecdysozoa</taxon>
        <taxon>Arthropoda</taxon>
        <taxon>Hexapoda</taxon>
        <taxon>Insecta</taxon>
        <taxon>Pterygota</taxon>
        <taxon>Neoptera</taxon>
        <taxon>Endopterygota</taxon>
        <taxon>Lepidoptera</taxon>
        <taxon>Glossata</taxon>
        <taxon>Ditrysia</taxon>
        <taxon>Bombycoidea</taxon>
        <taxon>Lasiocampidae</taxon>
        <taxon>Dendrolimus</taxon>
    </lineage>
</organism>
<accession>A0ACC1CHV3</accession>
<evidence type="ECO:0000313" key="1">
    <source>
        <dbReference type="EMBL" id="KAJ0171170.1"/>
    </source>
</evidence>
<evidence type="ECO:0000313" key="2">
    <source>
        <dbReference type="Proteomes" id="UP000824533"/>
    </source>
</evidence>